<protein>
    <submittedName>
        <fullName evidence="2">Uncharacterized protein</fullName>
    </submittedName>
</protein>
<reference evidence="2 3" key="1">
    <citation type="submission" date="2019-05" db="EMBL/GenBank/DDBJ databases">
        <title>Another draft genome of Portunus trituberculatus and its Hox gene families provides insights of decapod evolution.</title>
        <authorList>
            <person name="Jeong J.-H."/>
            <person name="Song I."/>
            <person name="Kim S."/>
            <person name="Choi T."/>
            <person name="Kim D."/>
            <person name="Ryu S."/>
            <person name="Kim W."/>
        </authorList>
    </citation>
    <scope>NUCLEOTIDE SEQUENCE [LARGE SCALE GENOMIC DNA]</scope>
    <source>
        <tissue evidence="2">Muscle</tissue>
    </source>
</reference>
<evidence type="ECO:0000313" key="3">
    <source>
        <dbReference type="Proteomes" id="UP000324222"/>
    </source>
</evidence>
<organism evidence="2 3">
    <name type="scientific">Portunus trituberculatus</name>
    <name type="common">Swimming crab</name>
    <name type="synonym">Neptunus trituberculatus</name>
    <dbReference type="NCBI Taxonomy" id="210409"/>
    <lineage>
        <taxon>Eukaryota</taxon>
        <taxon>Metazoa</taxon>
        <taxon>Ecdysozoa</taxon>
        <taxon>Arthropoda</taxon>
        <taxon>Crustacea</taxon>
        <taxon>Multicrustacea</taxon>
        <taxon>Malacostraca</taxon>
        <taxon>Eumalacostraca</taxon>
        <taxon>Eucarida</taxon>
        <taxon>Decapoda</taxon>
        <taxon>Pleocyemata</taxon>
        <taxon>Brachyura</taxon>
        <taxon>Eubrachyura</taxon>
        <taxon>Portunoidea</taxon>
        <taxon>Portunidae</taxon>
        <taxon>Portuninae</taxon>
        <taxon>Portunus</taxon>
    </lineage>
</organism>
<proteinExistence type="predicted"/>
<keyword evidence="3" id="KW-1185">Reference proteome</keyword>
<comment type="caution">
    <text evidence="2">The sequence shown here is derived from an EMBL/GenBank/DDBJ whole genome shotgun (WGS) entry which is preliminary data.</text>
</comment>
<evidence type="ECO:0000313" key="2">
    <source>
        <dbReference type="EMBL" id="MPC43909.1"/>
    </source>
</evidence>
<sequence length="67" mass="6995">MVGVYRCMTSVSKPNSGGRGPVVCSPSSRTSPDGALRTAKELHLRISFSVQVTFGPRVEQGTGGGSR</sequence>
<dbReference type="EMBL" id="VSRR010006039">
    <property type="protein sequence ID" value="MPC43909.1"/>
    <property type="molecule type" value="Genomic_DNA"/>
</dbReference>
<dbReference type="Proteomes" id="UP000324222">
    <property type="component" value="Unassembled WGS sequence"/>
</dbReference>
<name>A0A5B7FF99_PORTR</name>
<feature type="region of interest" description="Disordered" evidence="1">
    <location>
        <begin position="9"/>
        <end position="34"/>
    </location>
</feature>
<evidence type="ECO:0000256" key="1">
    <source>
        <dbReference type="SAM" id="MobiDB-lite"/>
    </source>
</evidence>
<gene>
    <name evidence="2" type="ORF">E2C01_037563</name>
</gene>
<dbReference type="AlphaFoldDB" id="A0A5B7FF99"/>
<accession>A0A5B7FF99</accession>